<keyword evidence="1" id="KW-0472">Membrane</keyword>
<gene>
    <name evidence="2" type="ORF">COW97_01620</name>
</gene>
<feature type="transmembrane region" description="Helical" evidence="1">
    <location>
        <begin position="53"/>
        <end position="76"/>
    </location>
</feature>
<comment type="caution">
    <text evidence="2">The sequence shown here is derived from an EMBL/GenBank/DDBJ whole genome shotgun (WGS) entry which is preliminary data.</text>
</comment>
<dbReference type="EMBL" id="PCTC01000033">
    <property type="protein sequence ID" value="PIP63586.1"/>
    <property type="molecule type" value="Genomic_DNA"/>
</dbReference>
<organism evidence="2 3">
    <name type="scientific">Candidatus Roizmanbacteria bacterium CG22_combo_CG10-13_8_21_14_all_34_12</name>
    <dbReference type="NCBI Taxonomy" id="1974860"/>
    <lineage>
        <taxon>Bacteria</taxon>
        <taxon>Candidatus Roizmaniibacteriota</taxon>
    </lineage>
</organism>
<dbReference type="Proteomes" id="UP000229699">
    <property type="component" value="Unassembled WGS sequence"/>
</dbReference>
<name>A0A2H0C0Y8_9BACT</name>
<keyword evidence="1" id="KW-0812">Transmembrane</keyword>
<evidence type="ECO:0000256" key="1">
    <source>
        <dbReference type="SAM" id="Phobius"/>
    </source>
</evidence>
<accession>A0A2H0C0Y8</accession>
<sequence>MKSPIRIKQSNERYSIFTGYTLPQYTYTGYETKRQSVITVEVGKCKLRVTEPIFWTGLALGSTLFCAGIVGLSRLLQ</sequence>
<keyword evidence="1" id="KW-1133">Transmembrane helix</keyword>
<proteinExistence type="predicted"/>
<protein>
    <submittedName>
        <fullName evidence="2">Uncharacterized protein</fullName>
    </submittedName>
</protein>
<reference evidence="2 3" key="1">
    <citation type="submission" date="2017-09" db="EMBL/GenBank/DDBJ databases">
        <title>Depth-based differentiation of microbial function through sediment-hosted aquifers and enrichment of novel symbionts in the deep terrestrial subsurface.</title>
        <authorList>
            <person name="Probst A.J."/>
            <person name="Ladd B."/>
            <person name="Jarett J.K."/>
            <person name="Geller-Mcgrath D.E."/>
            <person name="Sieber C.M."/>
            <person name="Emerson J.B."/>
            <person name="Anantharaman K."/>
            <person name="Thomas B.C."/>
            <person name="Malmstrom R."/>
            <person name="Stieglmeier M."/>
            <person name="Klingl A."/>
            <person name="Woyke T."/>
            <person name="Ryan C.M."/>
            <person name="Banfield J.F."/>
        </authorList>
    </citation>
    <scope>NUCLEOTIDE SEQUENCE [LARGE SCALE GENOMIC DNA]</scope>
    <source>
        <strain evidence="2">CG22_combo_CG10-13_8_21_14_all_34_12</strain>
    </source>
</reference>
<evidence type="ECO:0000313" key="2">
    <source>
        <dbReference type="EMBL" id="PIP63586.1"/>
    </source>
</evidence>
<dbReference type="AlphaFoldDB" id="A0A2H0C0Y8"/>
<evidence type="ECO:0000313" key="3">
    <source>
        <dbReference type="Proteomes" id="UP000229699"/>
    </source>
</evidence>